<keyword evidence="10 13" id="KW-0863">Zinc-finger</keyword>
<dbReference type="Gene3D" id="3.30.40.10">
    <property type="entry name" value="Zinc/RING finger domain, C3HC4 (zinc finger)"/>
    <property type="match status" value="1"/>
</dbReference>
<comment type="similarity">
    <text evidence="5">Belongs to the RBR family. Ariadne subfamily.</text>
</comment>
<evidence type="ECO:0000256" key="11">
    <source>
        <dbReference type="ARBA" id="ARBA00022786"/>
    </source>
</evidence>
<evidence type="ECO:0000256" key="5">
    <source>
        <dbReference type="ARBA" id="ARBA00005884"/>
    </source>
</evidence>
<protein>
    <recommendedName>
        <fullName evidence="6">RBR-type E3 ubiquitin transferase</fullName>
        <ecNumber evidence="6">2.3.2.31</ecNumber>
    </recommendedName>
</protein>
<reference evidence="17" key="1">
    <citation type="journal article" date="2024" name="IScience">
        <title>Strigolactones Initiate the Formation of Haustorium-like Structures in Castilleja.</title>
        <authorList>
            <person name="Buerger M."/>
            <person name="Peterson D."/>
            <person name="Chory J."/>
        </authorList>
    </citation>
    <scope>NUCLEOTIDE SEQUENCE [LARGE SCALE GENOMIC DNA]</scope>
</reference>
<comment type="pathway">
    <text evidence="4">Protein modification; protein ubiquitination.</text>
</comment>
<dbReference type="SUPFAM" id="SSF57850">
    <property type="entry name" value="RING/U-box"/>
    <property type="match status" value="3"/>
</dbReference>
<feature type="domain" description="RING-type" evidence="15">
    <location>
        <begin position="101"/>
        <end position="286"/>
    </location>
</feature>
<dbReference type="InterPro" id="IPR001841">
    <property type="entry name" value="Znf_RING"/>
</dbReference>
<dbReference type="InterPro" id="IPR002867">
    <property type="entry name" value="IBR_dom"/>
</dbReference>
<evidence type="ECO:0000259" key="14">
    <source>
        <dbReference type="PROSITE" id="PS50089"/>
    </source>
</evidence>
<evidence type="ECO:0000259" key="15">
    <source>
        <dbReference type="PROSITE" id="PS51873"/>
    </source>
</evidence>
<keyword evidence="17" id="KW-1185">Reference proteome</keyword>
<comment type="function">
    <text evidence="3">Might act as an E3 ubiquitin-protein ligase, or as part of E3 complex, which accepts ubiquitin from specific E2 ubiquitin-conjugating enzymes and then transfers it to substrates.</text>
</comment>
<dbReference type="PANTHER" id="PTHR11685">
    <property type="entry name" value="RBR FAMILY RING FINGER AND IBR DOMAIN-CONTAINING"/>
    <property type="match status" value="1"/>
</dbReference>
<evidence type="ECO:0000256" key="1">
    <source>
        <dbReference type="ARBA" id="ARBA00001798"/>
    </source>
</evidence>
<dbReference type="SMART" id="SM00647">
    <property type="entry name" value="IBR"/>
    <property type="match status" value="1"/>
</dbReference>
<keyword evidence="9" id="KW-0677">Repeat</keyword>
<keyword evidence="8" id="KW-0479">Metal-binding</keyword>
<dbReference type="InterPro" id="IPR044066">
    <property type="entry name" value="TRIAD_supradom"/>
</dbReference>
<dbReference type="InterPro" id="IPR018957">
    <property type="entry name" value="Znf_C3HC4_RING-type"/>
</dbReference>
<keyword evidence="12" id="KW-0862">Zinc</keyword>
<dbReference type="CDD" id="cd20346">
    <property type="entry name" value="BRcat_RBR_ANKIB1"/>
    <property type="match status" value="1"/>
</dbReference>
<dbReference type="GO" id="GO:0061630">
    <property type="term" value="F:ubiquitin protein ligase activity"/>
    <property type="evidence" value="ECO:0007669"/>
    <property type="project" value="UniProtKB-EC"/>
</dbReference>
<dbReference type="EMBL" id="JAVIJP010000007">
    <property type="protein sequence ID" value="KAL3649955.1"/>
    <property type="molecule type" value="Genomic_DNA"/>
</dbReference>
<keyword evidence="11" id="KW-0833">Ubl conjugation pathway</keyword>
<evidence type="ECO:0000256" key="10">
    <source>
        <dbReference type="ARBA" id="ARBA00022771"/>
    </source>
</evidence>
<evidence type="ECO:0000256" key="3">
    <source>
        <dbReference type="ARBA" id="ARBA00003976"/>
    </source>
</evidence>
<accession>A0ABD3E653</accession>
<comment type="caution">
    <text evidence="16">The sequence shown here is derived from an EMBL/GenBank/DDBJ whole genome shotgun (WGS) entry which is preliminary data.</text>
</comment>
<dbReference type="AlphaFoldDB" id="A0ABD3E653"/>
<evidence type="ECO:0000256" key="7">
    <source>
        <dbReference type="ARBA" id="ARBA00022679"/>
    </source>
</evidence>
<name>A0ABD3E653_9LAMI</name>
<proteinExistence type="inferred from homology"/>
<dbReference type="PROSITE" id="PS50089">
    <property type="entry name" value="ZF_RING_2"/>
    <property type="match status" value="1"/>
</dbReference>
<dbReference type="Pfam" id="PF01485">
    <property type="entry name" value="IBR"/>
    <property type="match status" value="1"/>
</dbReference>
<comment type="cofactor">
    <cofactor evidence="2">
        <name>Zn(2+)</name>
        <dbReference type="ChEBI" id="CHEBI:29105"/>
    </cofactor>
</comment>
<dbReference type="InterPro" id="IPR013083">
    <property type="entry name" value="Znf_RING/FYVE/PHD"/>
</dbReference>
<evidence type="ECO:0000256" key="6">
    <source>
        <dbReference type="ARBA" id="ARBA00012251"/>
    </source>
</evidence>
<dbReference type="PROSITE" id="PS51873">
    <property type="entry name" value="TRIAD"/>
    <property type="match status" value="1"/>
</dbReference>
<evidence type="ECO:0000256" key="12">
    <source>
        <dbReference type="ARBA" id="ARBA00022833"/>
    </source>
</evidence>
<dbReference type="Pfam" id="PF00097">
    <property type="entry name" value="zf-C3HC4"/>
    <property type="match status" value="1"/>
</dbReference>
<gene>
    <name evidence="16" type="ORF">CASFOL_006358</name>
</gene>
<evidence type="ECO:0000313" key="16">
    <source>
        <dbReference type="EMBL" id="KAL3649955.1"/>
    </source>
</evidence>
<dbReference type="EC" id="2.3.2.31" evidence="6"/>
<organism evidence="16 17">
    <name type="scientific">Castilleja foliolosa</name>
    <dbReference type="NCBI Taxonomy" id="1961234"/>
    <lineage>
        <taxon>Eukaryota</taxon>
        <taxon>Viridiplantae</taxon>
        <taxon>Streptophyta</taxon>
        <taxon>Embryophyta</taxon>
        <taxon>Tracheophyta</taxon>
        <taxon>Spermatophyta</taxon>
        <taxon>Magnoliopsida</taxon>
        <taxon>eudicotyledons</taxon>
        <taxon>Gunneridae</taxon>
        <taxon>Pentapetalae</taxon>
        <taxon>asterids</taxon>
        <taxon>lamiids</taxon>
        <taxon>Lamiales</taxon>
        <taxon>Orobanchaceae</taxon>
        <taxon>Pedicularideae</taxon>
        <taxon>Castillejinae</taxon>
        <taxon>Castilleja</taxon>
    </lineage>
</organism>
<evidence type="ECO:0000256" key="4">
    <source>
        <dbReference type="ARBA" id="ARBA00004906"/>
    </source>
</evidence>
<evidence type="ECO:0000256" key="2">
    <source>
        <dbReference type="ARBA" id="ARBA00001947"/>
    </source>
</evidence>
<feature type="domain" description="RING-type" evidence="14">
    <location>
        <begin position="105"/>
        <end position="149"/>
    </location>
</feature>
<dbReference type="Gene3D" id="1.20.120.1750">
    <property type="match status" value="1"/>
</dbReference>
<dbReference type="FunFam" id="3.30.40.10:FF:000019">
    <property type="entry name" value="RBR-type E3 ubiquitin transferase"/>
    <property type="match status" value="1"/>
</dbReference>
<evidence type="ECO:0000313" key="17">
    <source>
        <dbReference type="Proteomes" id="UP001632038"/>
    </source>
</evidence>
<evidence type="ECO:0000256" key="9">
    <source>
        <dbReference type="ARBA" id="ARBA00022737"/>
    </source>
</evidence>
<sequence>MDFYSSDDDDYDELDVSDEAGRAELLDSFAPIIPRHKIYRSLKQEDIKKLQQTDISNVCNVLSVSRSVACTLLCQNRWMPSSVYDTWFDRHRPIVEFKNPQTKICNICYETGNKTLSTQCGHLFCIDCWKSYISVSIENGPDCLTLRCPELGCKFNPGFDMVDLVSSQDDKNKYYQYLYRSYIDSSPNRKWCPAPGCDFAIVFDGVEGDSFDVTCDCGFKFCYNCGFNESHSPLDCDTLVKWTDKNNCEAANTDWILAYTKPCPKCKRSIEKNQGGNLMTCPPPCN</sequence>
<comment type="catalytic activity">
    <reaction evidence="1">
        <text>[E2 ubiquitin-conjugating enzyme]-S-ubiquitinyl-L-cysteine + [acceptor protein]-L-lysine = [E2 ubiquitin-conjugating enzyme]-L-cysteine + [acceptor protein]-N(6)-ubiquitinyl-L-lysine.</text>
        <dbReference type="EC" id="2.3.2.31"/>
    </reaction>
</comment>
<dbReference type="GO" id="GO:0008270">
    <property type="term" value="F:zinc ion binding"/>
    <property type="evidence" value="ECO:0007669"/>
    <property type="project" value="UniProtKB-KW"/>
</dbReference>
<evidence type="ECO:0000256" key="13">
    <source>
        <dbReference type="PROSITE-ProRule" id="PRU00175"/>
    </source>
</evidence>
<keyword evidence="7" id="KW-0808">Transferase</keyword>
<dbReference type="Proteomes" id="UP001632038">
    <property type="component" value="Unassembled WGS sequence"/>
</dbReference>
<evidence type="ECO:0000256" key="8">
    <source>
        <dbReference type="ARBA" id="ARBA00022723"/>
    </source>
</evidence>
<dbReference type="InterPro" id="IPR031127">
    <property type="entry name" value="E3_UB_ligase_RBR"/>
</dbReference>